<dbReference type="STRING" id="642492.Clole_0390"/>
<dbReference type="EMBL" id="CP002582">
    <property type="protein sequence ID" value="ADZ82134.1"/>
    <property type="molecule type" value="Genomic_DNA"/>
</dbReference>
<organism evidence="1 2">
    <name type="scientific">Cellulosilyticum lentocellum (strain ATCC 49066 / DSM 5427 / NCIMB 11756 / RHM5)</name>
    <name type="common">Clostridium lentocellum</name>
    <dbReference type="NCBI Taxonomy" id="642492"/>
    <lineage>
        <taxon>Bacteria</taxon>
        <taxon>Bacillati</taxon>
        <taxon>Bacillota</taxon>
        <taxon>Clostridia</taxon>
        <taxon>Lachnospirales</taxon>
        <taxon>Cellulosilyticaceae</taxon>
        <taxon>Cellulosilyticum</taxon>
    </lineage>
</organism>
<gene>
    <name evidence="1" type="ordered locus">Clole_0390</name>
</gene>
<dbReference type="RefSeq" id="WP_013655435.1">
    <property type="nucleotide sequence ID" value="NC_015275.1"/>
</dbReference>
<dbReference type="AlphaFoldDB" id="F2JKH4"/>
<dbReference type="Proteomes" id="UP000008467">
    <property type="component" value="Chromosome"/>
</dbReference>
<evidence type="ECO:0000313" key="2">
    <source>
        <dbReference type="Proteomes" id="UP000008467"/>
    </source>
</evidence>
<dbReference type="KEGG" id="cle:Clole_0390"/>
<sequence length="129" mass="14895">MIINNNETKVKTPVSDFYVKYYYGGGIAGEGISITIDSEGNYKFEDTRNEEELFGKLTQQEIDELAKYIIEEVKVEYMAASKVTKTDGYIGSLELICNGRRHYSMGEFTGNRRFDLIGKRLRSYKEQFQ</sequence>
<name>F2JKH4_CELLD</name>
<reference evidence="1 2" key="1">
    <citation type="journal article" date="2011" name="J. Bacteriol.">
        <title>Complete genome sequence of the cellulose-degrading bacterium Cellulosilyticum lentocellum.</title>
        <authorList>
            <consortium name="US DOE Joint Genome Institute"/>
            <person name="Miller D.A."/>
            <person name="Suen G."/>
            <person name="Bruce D."/>
            <person name="Copeland A."/>
            <person name="Cheng J.F."/>
            <person name="Detter C."/>
            <person name="Goodwin L.A."/>
            <person name="Han C.S."/>
            <person name="Hauser L.J."/>
            <person name="Land M.L."/>
            <person name="Lapidus A."/>
            <person name="Lucas S."/>
            <person name="Meincke L."/>
            <person name="Pitluck S."/>
            <person name="Tapia R."/>
            <person name="Teshima H."/>
            <person name="Woyke T."/>
            <person name="Fox B.G."/>
            <person name="Angert E.R."/>
            <person name="Currie C.R."/>
        </authorList>
    </citation>
    <scope>NUCLEOTIDE SEQUENCE [LARGE SCALE GENOMIC DNA]</scope>
    <source>
        <strain evidence="2">ATCC 49066 / DSM 5427 / NCIMB 11756 / RHM5</strain>
    </source>
</reference>
<proteinExistence type="predicted"/>
<dbReference type="HOGENOM" id="CLU_1944872_0_0_9"/>
<protein>
    <submittedName>
        <fullName evidence="1">Uncharacterized protein</fullName>
    </submittedName>
</protein>
<keyword evidence="2" id="KW-1185">Reference proteome</keyword>
<accession>F2JKH4</accession>
<evidence type="ECO:0000313" key="1">
    <source>
        <dbReference type="EMBL" id="ADZ82134.1"/>
    </source>
</evidence>